<protein>
    <recommendedName>
        <fullName evidence="7 14">Ribonuclease HII</fullName>
        <shortName evidence="14">RNase HII</shortName>
        <ecNumber evidence="6 14">3.1.26.4</ecNumber>
    </recommendedName>
</protein>
<feature type="domain" description="RNase H type-2" evidence="17">
    <location>
        <begin position="24"/>
        <end position="215"/>
    </location>
</feature>
<dbReference type="EMBL" id="CP002850">
    <property type="protein sequence ID" value="AEH62156.1"/>
    <property type="molecule type" value="Genomic_DNA"/>
</dbReference>
<dbReference type="InterPro" id="IPR012337">
    <property type="entry name" value="RNaseH-like_sf"/>
</dbReference>
<accession>A0A0H3G046</accession>
<reference evidence="18 19" key="1">
    <citation type="journal article" date="2011" name="J. Bacteriol.">
        <title>Genome sequence of the ethanol-producing Zymomonas mobilis subsp. mobilis lectotype strain ATCC 10988.</title>
        <authorList>
            <person name="Pappas K.M."/>
            <person name="Kouvelis V.N."/>
            <person name="Saunders E."/>
            <person name="Brettin T.S."/>
            <person name="Bruce D."/>
            <person name="Detter C."/>
            <person name="Balakireva M."/>
            <person name="Han C.S."/>
            <person name="Savvakis G."/>
            <person name="Kyrpides N.C."/>
            <person name="Typas M.A."/>
        </authorList>
    </citation>
    <scope>NUCLEOTIDE SEQUENCE [LARGE SCALE GENOMIC DNA]</scope>
    <source>
        <strain evidence="19">ATCC 10988 / DSM 424 / CCUG 17860 / LMG 404 / NCIMB 8938 / NRRL B-806 / ZM1</strain>
    </source>
</reference>
<organism evidence="18 19">
    <name type="scientific">Zymomonas mobilis subsp. mobilis (strain ATCC 10988 / DSM 424 / LMG 404 / NCIMB 8938 / NRRL B-806 / ZM1)</name>
    <dbReference type="NCBI Taxonomy" id="555217"/>
    <lineage>
        <taxon>Bacteria</taxon>
        <taxon>Pseudomonadati</taxon>
        <taxon>Pseudomonadota</taxon>
        <taxon>Alphaproteobacteria</taxon>
        <taxon>Sphingomonadales</taxon>
        <taxon>Zymomonadaceae</taxon>
        <taxon>Zymomonas</taxon>
    </lineage>
</organism>
<evidence type="ECO:0000256" key="6">
    <source>
        <dbReference type="ARBA" id="ARBA00012180"/>
    </source>
</evidence>
<dbReference type="NCBIfam" id="NF000595">
    <property type="entry name" value="PRK00015.1-3"/>
    <property type="match status" value="1"/>
</dbReference>
<evidence type="ECO:0000256" key="12">
    <source>
        <dbReference type="ARBA" id="ARBA00022801"/>
    </source>
</evidence>
<keyword evidence="8 14" id="KW-0963">Cytoplasm</keyword>
<evidence type="ECO:0000256" key="10">
    <source>
        <dbReference type="ARBA" id="ARBA00022723"/>
    </source>
</evidence>
<gene>
    <name evidence="14" type="primary">rnhB</name>
    <name evidence="18" type="ordered locus">Zmob_0306</name>
</gene>
<evidence type="ECO:0000256" key="14">
    <source>
        <dbReference type="HAMAP-Rule" id="MF_00052"/>
    </source>
</evidence>
<evidence type="ECO:0000256" key="11">
    <source>
        <dbReference type="ARBA" id="ARBA00022759"/>
    </source>
</evidence>
<comment type="cofactor">
    <cofactor evidence="14 15">
        <name>Mn(2+)</name>
        <dbReference type="ChEBI" id="CHEBI:29035"/>
    </cofactor>
    <cofactor evidence="14 15">
        <name>Mg(2+)</name>
        <dbReference type="ChEBI" id="CHEBI:18420"/>
    </cofactor>
    <text evidence="14 15">Manganese or magnesium. Binds 1 divalent metal ion per monomer in the absence of substrate. May bind a second metal ion after substrate binding.</text>
</comment>
<dbReference type="SUPFAM" id="SSF53098">
    <property type="entry name" value="Ribonuclease H-like"/>
    <property type="match status" value="1"/>
</dbReference>
<feature type="binding site" evidence="14 15">
    <location>
        <position position="30"/>
    </location>
    <ligand>
        <name>a divalent metal cation</name>
        <dbReference type="ChEBI" id="CHEBI:60240"/>
    </ligand>
</feature>
<dbReference type="GO" id="GO:0004523">
    <property type="term" value="F:RNA-DNA hybrid ribonuclease activity"/>
    <property type="evidence" value="ECO:0007669"/>
    <property type="project" value="UniProtKB-UniRule"/>
</dbReference>
<evidence type="ECO:0000256" key="4">
    <source>
        <dbReference type="ARBA" id="ARBA00004496"/>
    </source>
</evidence>
<dbReference type="Pfam" id="PF01351">
    <property type="entry name" value="RNase_HII"/>
    <property type="match status" value="1"/>
</dbReference>
<dbReference type="PANTHER" id="PTHR10954:SF18">
    <property type="entry name" value="RIBONUCLEASE HII"/>
    <property type="match status" value="1"/>
</dbReference>
<dbReference type="Gene3D" id="3.30.420.10">
    <property type="entry name" value="Ribonuclease H-like superfamily/Ribonuclease H"/>
    <property type="match status" value="1"/>
</dbReference>
<dbReference type="HAMAP" id="MF_00052_B">
    <property type="entry name" value="RNase_HII_B"/>
    <property type="match status" value="1"/>
</dbReference>
<dbReference type="Proteomes" id="UP000001494">
    <property type="component" value="Chromosome"/>
</dbReference>
<name>A0A0H3G046_ZYMMA</name>
<keyword evidence="9 14" id="KW-0540">Nuclease</keyword>
<dbReference type="HOGENOM" id="CLU_036532_3_2_5"/>
<dbReference type="PROSITE" id="PS51975">
    <property type="entry name" value="RNASE_H_2"/>
    <property type="match status" value="1"/>
</dbReference>
<evidence type="ECO:0000256" key="5">
    <source>
        <dbReference type="ARBA" id="ARBA00007383"/>
    </source>
</evidence>
<evidence type="ECO:0000256" key="13">
    <source>
        <dbReference type="ARBA" id="ARBA00023211"/>
    </source>
</evidence>
<comment type="catalytic activity">
    <reaction evidence="1 14 15 16">
        <text>Endonucleolytic cleavage to 5'-phosphomonoester.</text>
        <dbReference type="EC" id="3.1.26.4"/>
    </reaction>
</comment>
<dbReference type="CDD" id="cd07182">
    <property type="entry name" value="RNase_HII_bacteria_HII_like"/>
    <property type="match status" value="1"/>
</dbReference>
<dbReference type="GO" id="GO:0005737">
    <property type="term" value="C:cytoplasm"/>
    <property type="evidence" value="ECO:0007669"/>
    <property type="project" value="UniProtKB-SubCell"/>
</dbReference>
<evidence type="ECO:0000256" key="7">
    <source>
        <dbReference type="ARBA" id="ARBA00019179"/>
    </source>
</evidence>
<evidence type="ECO:0000256" key="1">
    <source>
        <dbReference type="ARBA" id="ARBA00000077"/>
    </source>
</evidence>
<dbReference type="RefSeq" id="WP_014500441.1">
    <property type="nucleotide sequence ID" value="NC_017262.1"/>
</dbReference>
<dbReference type="GO" id="GO:0043137">
    <property type="term" value="P:DNA replication, removal of RNA primer"/>
    <property type="evidence" value="ECO:0007669"/>
    <property type="project" value="TreeGrafter"/>
</dbReference>
<dbReference type="InterPro" id="IPR036397">
    <property type="entry name" value="RNaseH_sf"/>
</dbReference>
<dbReference type="EC" id="3.1.26.4" evidence="6 14"/>
<feature type="binding site" evidence="14 15">
    <location>
        <position position="125"/>
    </location>
    <ligand>
        <name>a divalent metal cation</name>
        <dbReference type="ChEBI" id="CHEBI:60240"/>
    </ligand>
</feature>
<dbReference type="GO" id="GO:0006298">
    <property type="term" value="P:mismatch repair"/>
    <property type="evidence" value="ECO:0007669"/>
    <property type="project" value="TreeGrafter"/>
</dbReference>
<evidence type="ECO:0000313" key="19">
    <source>
        <dbReference type="Proteomes" id="UP000001494"/>
    </source>
</evidence>
<comment type="function">
    <text evidence="3 14 16">Endonuclease that specifically degrades the RNA of RNA-DNA hybrids.</text>
</comment>
<dbReference type="GO" id="GO:0030145">
    <property type="term" value="F:manganese ion binding"/>
    <property type="evidence" value="ECO:0007669"/>
    <property type="project" value="UniProtKB-UniRule"/>
</dbReference>
<evidence type="ECO:0000256" key="16">
    <source>
        <dbReference type="RuleBase" id="RU003515"/>
    </source>
</evidence>
<dbReference type="OrthoDB" id="9803420at2"/>
<evidence type="ECO:0000256" key="15">
    <source>
        <dbReference type="PROSITE-ProRule" id="PRU01319"/>
    </source>
</evidence>
<comment type="cofactor">
    <cofactor evidence="2">
        <name>Mg(2+)</name>
        <dbReference type="ChEBI" id="CHEBI:18420"/>
    </cofactor>
</comment>
<dbReference type="InterPro" id="IPR001352">
    <property type="entry name" value="RNase_HII/HIII"/>
</dbReference>
<proteinExistence type="inferred from homology"/>
<feature type="binding site" evidence="14 15">
    <location>
        <position position="31"/>
    </location>
    <ligand>
        <name>a divalent metal cation</name>
        <dbReference type="ChEBI" id="CHEBI:60240"/>
    </ligand>
</feature>
<dbReference type="InterPro" id="IPR024567">
    <property type="entry name" value="RNase_HII/HIII_dom"/>
</dbReference>
<dbReference type="KEGG" id="zmm:Zmob_0306"/>
<keyword evidence="13 14" id="KW-0464">Manganese</keyword>
<evidence type="ECO:0000259" key="17">
    <source>
        <dbReference type="PROSITE" id="PS51975"/>
    </source>
</evidence>
<evidence type="ECO:0000256" key="9">
    <source>
        <dbReference type="ARBA" id="ARBA00022722"/>
    </source>
</evidence>
<sequence>MVAGSPKTSKKTLPDLSYEDRIEGVVFGVDEVGRGPLAGPVMAGAVYLHREHIPEGINDSKKLTARRRHLLSDMLHNQADYATGMANVHEIDRINIRQASLLAMKRAVEALIQKIGREPDCILVDGRDIPDWPWPSLPIIKGDSLSLSIAAASIVAKVERDEIMVKASQEYPGYGWEHNMGYPTKEHREAIQRLKPTKFHRRSFSPIRQFYENVD</sequence>
<evidence type="ECO:0000256" key="2">
    <source>
        <dbReference type="ARBA" id="ARBA00001946"/>
    </source>
</evidence>
<keyword evidence="11 14" id="KW-0255">Endonuclease</keyword>
<dbReference type="GO" id="GO:0003723">
    <property type="term" value="F:RNA binding"/>
    <property type="evidence" value="ECO:0007669"/>
    <property type="project" value="UniProtKB-UniRule"/>
</dbReference>
<keyword evidence="12 14" id="KW-0378">Hydrolase</keyword>
<comment type="subcellular location">
    <subcellularLocation>
        <location evidence="4 14">Cytoplasm</location>
    </subcellularLocation>
</comment>
<evidence type="ECO:0000256" key="8">
    <source>
        <dbReference type="ARBA" id="ARBA00022490"/>
    </source>
</evidence>
<evidence type="ECO:0000256" key="3">
    <source>
        <dbReference type="ARBA" id="ARBA00004065"/>
    </source>
</evidence>
<evidence type="ECO:0000313" key="18">
    <source>
        <dbReference type="EMBL" id="AEH62156.1"/>
    </source>
</evidence>
<dbReference type="InterPro" id="IPR022898">
    <property type="entry name" value="RNase_HII"/>
</dbReference>
<dbReference type="PANTHER" id="PTHR10954">
    <property type="entry name" value="RIBONUCLEASE H2 SUBUNIT A"/>
    <property type="match status" value="1"/>
</dbReference>
<dbReference type="AlphaFoldDB" id="A0A0H3G046"/>
<dbReference type="GO" id="GO:0032299">
    <property type="term" value="C:ribonuclease H2 complex"/>
    <property type="evidence" value="ECO:0007669"/>
    <property type="project" value="TreeGrafter"/>
</dbReference>
<keyword evidence="10 14" id="KW-0479">Metal-binding</keyword>
<comment type="similarity">
    <text evidence="5 14 16">Belongs to the RNase HII family.</text>
</comment>
<dbReference type="eggNOG" id="COG0164">
    <property type="taxonomic scope" value="Bacteria"/>
</dbReference>